<keyword evidence="6 7" id="KW-0472">Membrane</keyword>
<feature type="transmembrane region" description="Helical" evidence="7">
    <location>
        <begin position="241"/>
        <end position="261"/>
    </location>
</feature>
<dbReference type="PROSITE" id="PS50928">
    <property type="entry name" value="ABC_TM1"/>
    <property type="match status" value="1"/>
</dbReference>
<dbReference type="GO" id="GO:0005886">
    <property type="term" value="C:plasma membrane"/>
    <property type="evidence" value="ECO:0007669"/>
    <property type="project" value="UniProtKB-SubCell"/>
</dbReference>
<keyword evidence="10" id="KW-1185">Reference proteome</keyword>
<feature type="transmembrane region" description="Helical" evidence="7">
    <location>
        <begin position="115"/>
        <end position="137"/>
    </location>
</feature>
<dbReference type="GO" id="GO:0055085">
    <property type="term" value="P:transmembrane transport"/>
    <property type="evidence" value="ECO:0007669"/>
    <property type="project" value="InterPro"/>
</dbReference>
<feature type="transmembrane region" description="Helical" evidence="7">
    <location>
        <begin position="207"/>
        <end position="229"/>
    </location>
</feature>
<keyword evidence="5 7" id="KW-1133">Transmembrane helix</keyword>
<organism evidence="9 10">
    <name type="scientific">Herbiconiux flava</name>
    <dbReference type="NCBI Taxonomy" id="881268"/>
    <lineage>
        <taxon>Bacteria</taxon>
        <taxon>Bacillati</taxon>
        <taxon>Actinomycetota</taxon>
        <taxon>Actinomycetes</taxon>
        <taxon>Micrococcales</taxon>
        <taxon>Microbacteriaceae</taxon>
        <taxon>Herbiconiux</taxon>
    </lineage>
</organism>
<proteinExistence type="inferred from homology"/>
<comment type="similarity">
    <text evidence="7">Belongs to the binding-protein-dependent transport system permease family.</text>
</comment>
<feature type="transmembrane region" description="Helical" evidence="7">
    <location>
        <begin position="80"/>
        <end position="103"/>
    </location>
</feature>
<dbReference type="Proteomes" id="UP000549913">
    <property type="component" value="Unassembled WGS sequence"/>
</dbReference>
<reference evidence="9 10" key="1">
    <citation type="submission" date="2020-07" db="EMBL/GenBank/DDBJ databases">
        <title>Sequencing the genomes of 1000 actinobacteria strains.</title>
        <authorList>
            <person name="Klenk H.-P."/>
        </authorList>
    </citation>
    <scope>NUCLEOTIDE SEQUENCE [LARGE SCALE GENOMIC DNA]</scope>
    <source>
        <strain evidence="9 10">DSM 26474</strain>
    </source>
</reference>
<feature type="transmembrane region" description="Helical" evidence="7">
    <location>
        <begin position="21"/>
        <end position="43"/>
    </location>
</feature>
<dbReference type="RefSeq" id="WP_179547657.1">
    <property type="nucleotide sequence ID" value="NZ_BSEW01000001.1"/>
</dbReference>
<dbReference type="EMBL" id="JACCBM010000001">
    <property type="protein sequence ID" value="NYD70550.1"/>
    <property type="molecule type" value="Genomic_DNA"/>
</dbReference>
<keyword evidence="3" id="KW-1003">Cell membrane</keyword>
<evidence type="ECO:0000256" key="7">
    <source>
        <dbReference type="RuleBase" id="RU363032"/>
    </source>
</evidence>
<dbReference type="AlphaFoldDB" id="A0A852SP28"/>
<name>A0A852SP28_9MICO</name>
<dbReference type="PANTHER" id="PTHR43005">
    <property type="entry name" value="BLR7065 PROTEIN"/>
    <property type="match status" value="1"/>
</dbReference>
<evidence type="ECO:0000313" key="10">
    <source>
        <dbReference type="Proteomes" id="UP000549913"/>
    </source>
</evidence>
<evidence type="ECO:0000259" key="8">
    <source>
        <dbReference type="PROSITE" id="PS50928"/>
    </source>
</evidence>
<evidence type="ECO:0000256" key="6">
    <source>
        <dbReference type="ARBA" id="ARBA00023136"/>
    </source>
</evidence>
<keyword evidence="9" id="KW-0762">Sugar transport</keyword>
<dbReference type="CDD" id="cd06261">
    <property type="entry name" value="TM_PBP2"/>
    <property type="match status" value="1"/>
</dbReference>
<dbReference type="InterPro" id="IPR000515">
    <property type="entry name" value="MetI-like"/>
</dbReference>
<gene>
    <name evidence="9" type="ORF">BJ984_001708</name>
</gene>
<feature type="transmembrane region" description="Helical" evidence="7">
    <location>
        <begin position="143"/>
        <end position="161"/>
    </location>
</feature>
<protein>
    <submittedName>
        <fullName evidence="9">Multiple sugar transport system permease protein</fullName>
    </submittedName>
</protein>
<keyword evidence="4 7" id="KW-0812">Transmembrane</keyword>
<dbReference type="Gene3D" id="1.10.3720.10">
    <property type="entry name" value="MetI-like"/>
    <property type="match status" value="1"/>
</dbReference>
<dbReference type="PANTHER" id="PTHR43005:SF1">
    <property type="entry name" value="SPERMIDINE_PUTRESCINE TRANSPORT SYSTEM PERMEASE PROTEIN"/>
    <property type="match status" value="1"/>
</dbReference>
<dbReference type="InterPro" id="IPR035906">
    <property type="entry name" value="MetI-like_sf"/>
</dbReference>
<comment type="caution">
    <text evidence="9">The sequence shown here is derived from an EMBL/GenBank/DDBJ whole genome shotgun (WGS) entry which is preliminary data.</text>
</comment>
<comment type="subcellular location">
    <subcellularLocation>
        <location evidence="1 7">Cell membrane</location>
        <topology evidence="1 7">Multi-pass membrane protein</topology>
    </subcellularLocation>
</comment>
<feature type="domain" description="ABC transmembrane type-1" evidence="8">
    <location>
        <begin position="81"/>
        <end position="291"/>
    </location>
</feature>
<feature type="transmembrane region" description="Helical" evidence="7">
    <location>
        <begin position="168"/>
        <end position="187"/>
    </location>
</feature>
<evidence type="ECO:0000256" key="3">
    <source>
        <dbReference type="ARBA" id="ARBA00022475"/>
    </source>
</evidence>
<evidence type="ECO:0000256" key="2">
    <source>
        <dbReference type="ARBA" id="ARBA00022448"/>
    </source>
</evidence>
<evidence type="ECO:0000256" key="4">
    <source>
        <dbReference type="ARBA" id="ARBA00022692"/>
    </source>
</evidence>
<feature type="transmembrane region" description="Helical" evidence="7">
    <location>
        <begin position="273"/>
        <end position="292"/>
    </location>
</feature>
<keyword evidence="2 7" id="KW-0813">Transport</keyword>
<sequence length="304" mass="32510">MPSTVVERPRSTATERRKRTTAALILSLPLILFAAVFVIYPLASGALTAFQSSTLLDQSNEPNGIDNFISLFRSDGFAKAAGFTVGFSAVVVVIEMVLGFALALLMNRAFPGKKLFFTLLLLPIMVAPALLGVMFRLLLNGDIGALPALLDSVGLSVSLFSPDSVIPLLVVLDVLQWTPFTFLIIYAGLQSFPKELLEASAMDGAGYVRSLTSVIVPVLKPVLFAAFFLRAIDAIRTFDVIYVLTAGGPGTSTTTLSIYIYKTAFESGDFGKAAAAALVVLVCLIPFVPFIVRRISSTGMEAKK</sequence>
<evidence type="ECO:0000256" key="1">
    <source>
        <dbReference type="ARBA" id="ARBA00004651"/>
    </source>
</evidence>
<evidence type="ECO:0000256" key="5">
    <source>
        <dbReference type="ARBA" id="ARBA00022989"/>
    </source>
</evidence>
<accession>A0A852SP28</accession>
<dbReference type="Pfam" id="PF00528">
    <property type="entry name" value="BPD_transp_1"/>
    <property type="match status" value="1"/>
</dbReference>
<dbReference type="SUPFAM" id="SSF161098">
    <property type="entry name" value="MetI-like"/>
    <property type="match status" value="1"/>
</dbReference>
<evidence type="ECO:0000313" key="9">
    <source>
        <dbReference type="EMBL" id="NYD70550.1"/>
    </source>
</evidence>